<feature type="domain" description="Chromo" evidence="1">
    <location>
        <begin position="245"/>
        <end position="302"/>
    </location>
</feature>
<dbReference type="SUPFAM" id="SSF54160">
    <property type="entry name" value="Chromo domain-like"/>
    <property type="match status" value="1"/>
</dbReference>
<gene>
    <name evidence="2" type="ORF">PHMEG_00023483</name>
</gene>
<evidence type="ECO:0000259" key="1">
    <source>
        <dbReference type="PROSITE" id="PS50013"/>
    </source>
</evidence>
<dbReference type="InterPro" id="IPR023780">
    <property type="entry name" value="Chromo_domain"/>
</dbReference>
<evidence type="ECO:0000313" key="3">
    <source>
        <dbReference type="Proteomes" id="UP000198211"/>
    </source>
</evidence>
<accession>A0A225VIB0</accession>
<reference evidence="3" key="1">
    <citation type="submission" date="2017-03" db="EMBL/GenBank/DDBJ databases">
        <title>Phytopthora megakarya and P. palmivora, two closely related causual agents of cacao black pod achieved similar genome size and gene model numbers by different mechanisms.</title>
        <authorList>
            <person name="Ali S."/>
            <person name="Shao J."/>
            <person name="Larry D.J."/>
            <person name="Kronmiller B."/>
            <person name="Shen D."/>
            <person name="Strem M.D."/>
            <person name="Melnick R.L."/>
            <person name="Guiltinan M.J."/>
            <person name="Tyler B.M."/>
            <person name="Meinhardt L.W."/>
            <person name="Bailey B.A."/>
        </authorList>
    </citation>
    <scope>NUCLEOTIDE SEQUENCE [LARGE SCALE GENOMIC DNA]</scope>
    <source>
        <strain evidence="3">zdho120</strain>
    </source>
</reference>
<sequence>MEVDVADYVQSCLTCSKFKVSSSKKKGKLIPLEVPFDCIQVAVDLLSKRAKYAPMYSTATAAYCARVFFDSVVQHHGLPEQIEQNCERSGRVARHPSAPTNRALKSQRTKAEFAQQFAERSYQIVEQDQQALLDAKQKQKEYYDKRRAEPDFKAGNWVLLKTEKLSLKHVAHNTELTKAKLAARLFIINKIVARLKFPSRFRRVHPSFNVDLLTPYPEQHKRFRSRPKSTETSMGFPDDDNDGMRIVERLVTKRQFNRKPEYLVKWLGEPMSECTWEWEKDVKHVAHLQRLWYTWQCHRPSS</sequence>
<organism evidence="2 3">
    <name type="scientific">Phytophthora megakarya</name>
    <dbReference type="NCBI Taxonomy" id="4795"/>
    <lineage>
        <taxon>Eukaryota</taxon>
        <taxon>Sar</taxon>
        <taxon>Stramenopiles</taxon>
        <taxon>Oomycota</taxon>
        <taxon>Peronosporomycetes</taxon>
        <taxon>Peronosporales</taxon>
        <taxon>Peronosporaceae</taxon>
        <taxon>Phytophthora</taxon>
    </lineage>
</organism>
<dbReference type="Gene3D" id="2.40.50.40">
    <property type="match status" value="1"/>
</dbReference>
<dbReference type="InterPro" id="IPR016197">
    <property type="entry name" value="Chromo-like_dom_sf"/>
</dbReference>
<comment type="caution">
    <text evidence="2">The sequence shown here is derived from an EMBL/GenBank/DDBJ whole genome shotgun (WGS) entry which is preliminary data.</text>
</comment>
<keyword evidence="3" id="KW-1185">Reference proteome</keyword>
<dbReference type="InterPro" id="IPR000953">
    <property type="entry name" value="Chromo/chromo_shadow_dom"/>
</dbReference>
<dbReference type="Proteomes" id="UP000198211">
    <property type="component" value="Unassembled WGS sequence"/>
</dbReference>
<dbReference type="STRING" id="4795.A0A225VIB0"/>
<dbReference type="OrthoDB" id="74300at2759"/>
<dbReference type="AlphaFoldDB" id="A0A225VIB0"/>
<dbReference type="PROSITE" id="PS50013">
    <property type="entry name" value="CHROMO_2"/>
    <property type="match status" value="1"/>
</dbReference>
<name>A0A225VIB0_9STRA</name>
<protein>
    <recommendedName>
        <fullName evidence="1">Chromo domain-containing protein</fullName>
    </recommendedName>
</protein>
<dbReference type="SMART" id="SM00298">
    <property type="entry name" value="CHROMO"/>
    <property type="match status" value="1"/>
</dbReference>
<proteinExistence type="predicted"/>
<dbReference type="EMBL" id="NBNE01004881">
    <property type="protein sequence ID" value="OWZ04588.1"/>
    <property type="molecule type" value="Genomic_DNA"/>
</dbReference>
<dbReference type="Pfam" id="PF00385">
    <property type="entry name" value="Chromo"/>
    <property type="match status" value="1"/>
</dbReference>
<evidence type="ECO:0000313" key="2">
    <source>
        <dbReference type="EMBL" id="OWZ04588.1"/>
    </source>
</evidence>